<dbReference type="EMBL" id="CP008921">
    <property type="protein sequence ID" value="AIG43615.1"/>
    <property type="molecule type" value="Genomic_DNA"/>
</dbReference>
<feature type="transmembrane region" description="Helical" evidence="7">
    <location>
        <begin position="118"/>
        <end position="136"/>
    </location>
</feature>
<evidence type="ECO:0000256" key="1">
    <source>
        <dbReference type="ARBA" id="ARBA00004651"/>
    </source>
</evidence>
<evidence type="ECO:0000256" key="2">
    <source>
        <dbReference type="ARBA" id="ARBA00022475"/>
    </source>
</evidence>
<reference evidence="9 10" key="1">
    <citation type="journal article" date="2014" name="Genome Announc.">
        <title>Whole-Genome Sequence of Streptococcus suis Serotype 4 Reference Strain 6407.</title>
        <authorList>
            <person name="Wang K."/>
            <person name="Chen J."/>
            <person name="Yao H."/>
            <person name="Lu C."/>
        </authorList>
    </citation>
    <scope>NUCLEOTIDE SEQUENCE [LARGE SCALE GENOMIC DNA]</scope>
    <source>
        <strain evidence="9">6407</strain>
    </source>
</reference>
<dbReference type="Proteomes" id="UP000028185">
    <property type="component" value="Chromosome"/>
</dbReference>
<dbReference type="InterPro" id="IPR010619">
    <property type="entry name" value="ThrE-like_N"/>
</dbReference>
<keyword evidence="5 7" id="KW-0472">Membrane</keyword>
<comment type="subcellular location">
    <subcellularLocation>
        <location evidence="1">Cell membrane</location>
        <topology evidence="1">Multi-pass membrane protein</topology>
    </subcellularLocation>
</comment>
<keyword evidence="2" id="KW-1003">Cell membrane</keyword>
<organism evidence="9 10">
    <name type="scientific">Streptococcus suis 6407</name>
    <dbReference type="NCBI Taxonomy" id="1214179"/>
    <lineage>
        <taxon>Bacteria</taxon>
        <taxon>Bacillati</taxon>
        <taxon>Bacillota</taxon>
        <taxon>Bacilli</taxon>
        <taxon>Lactobacillales</taxon>
        <taxon>Streptococcaceae</taxon>
        <taxon>Streptococcus</taxon>
    </lineage>
</organism>
<gene>
    <name evidence="9" type="ORF">ID09_06095</name>
</gene>
<evidence type="ECO:0000256" key="5">
    <source>
        <dbReference type="ARBA" id="ARBA00023136"/>
    </source>
</evidence>
<evidence type="ECO:0000256" key="7">
    <source>
        <dbReference type="SAM" id="Phobius"/>
    </source>
</evidence>
<dbReference type="RefSeq" id="WP_012027108.1">
    <property type="nucleotide sequence ID" value="NZ_ALLE01000002.1"/>
</dbReference>
<feature type="domain" description="Threonine/serine exporter-like N-terminal" evidence="8">
    <location>
        <begin position="12"/>
        <end position="250"/>
    </location>
</feature>
<dbReference type="GeneID" id="8153885"/>
<evidence type="ECO:0000256" key="6">
    <source>
        <dbReference type="ARBA" id="ARBA00034125"/>
    </source>
</evidence>
<dbReference type="GO" id="GO:0005886">
    <property type="term" value="C:plasma membrane"/>
    <property type="evidence" value="ECO:0007669"/>
    <property type="project" value="UniProtKB-SubCell"/>
</dbReference>
<dbReference type="PATRIC" id="fig|1214179.4.peg.1186"/>
<dbReference type="AlphaFoldDB" id="A0A075SRD7"/>
<dbReference type="InterPro" id="IPR050539">
    <property type="entry name" value="ThrE_Dicarb/AminoAcid_Exp"/>
</dbReference>
<evidence type="ECO:0000256" key="3">
    <source>
        <dbReference type="ARBA" id="ARBA00022692"/>
    </source>
</evidence>
<dbReference type="Pfam" id="PF06738">
    <property type="entry name" value="ThrE"/>
    <property type="match status" value="1"/>
</dbReference>
<proteinExistence type="inferred from homology"/>
<evidence type="ECO:0000259" key="8">
    <source>
        <dbReference type="Pfam" id="PF06738"/>
    </source>
</evidence>
<evidence type="ECO:0000256" key="4">
    <source>
        <dbReference type="ARBA" id="ARBA00022989"/>
    </source>
</evidence>
<accession>A0A075SRD7</accession>
<keyword evidence="3 7" id="KW-0812">Transmembrane</keyword>
<feature type="transmembrane region" description="Helical" evidence="7">
    <location>
        <begin position="166"/>
        <end position="184"/>
    </location>
</feature>
<dbReference type="HOGENOM" id="CLU_070277_0_0_9"/>
<evidence type="ECO:0000313" key="9">
    <source>
        <dbReference type="EMBL" id="AIG43615.1"/>
    </source>
</evidence>
<feature type="transmembrane region" description="Helical" evidence="7">
    <location>
        <begin position="196"/>
        <end position="218"/>
    </location>
</feature>
<evidence type="ECO:0000313" key="10">
    <source>
        <dbReference type="Proteomes" id="UP000028185"/>
    </source>
</evidence>
<dbReference type="GO" id="GO:0022857">
    <property type="term" value="F:transmembrane transporter activity"/>
    <property type="evidence" value="ECO:0007669"/>
    <property type="project" value="InterPro"/>
</dbReference>
<feature type="transmembrane region" description="Helical" evidence="7">
    <location>
        <begin position="230"/>
        <end position="251"/>
    </location>
</feature>
<name>A0A075SRD7_STRSU</name>
<protein>
    <submittedName>
        <fullName evidence="9">Membrane protein</fullName>
    </submittedName>
</protein>
<dbReference type="PANTHER" id="PTHR34390">
    <property type="entry name" value="UPF0442 PROTEIN YJJB-RELATED"/>
    <property type="match status" value="1"/>
</dbReference>
<dbReference type="GO" id="GO:0015744">
    <property type="term" value="P:succinate transport"/>
    <property type="evidence" value="ECO:0007669"/>
    <property type="project" value="TreeGrafter"/>
</dbReference>
<sequence length="252" mass="27290">MENTPRLNLVIDVLMLAGAILAQSGAEIHRVEDTMIRIAHSQGIEQANVLAIPAAIFFSIDHTNISRMKRIVNSNYDMQKVCDVNQISRSLANEEISLEEAWSQLNAIKQQKPPYNNIQITLAAVVAAPFFTIMFGGSLLDAAGAVLATALAFPISLIVERYIGIDFVTTFVGAFVFSLTSYLLSATTTLPINPNLINAGAVMPFVPGIAFTNAVRDLMTNHINTGMTKFFQTALIILSLGAGTTVAFMLVR</sequence>
<keyword evidence="4 7" id="KW-1133">Transmembrane helix</keyword>
<dbReference type="PANTHER" id="PTHR34390:SF2">
    <property type="entry name" value="SUCCINATE TRANSPORTER SUBUNIT YJJP-RELATED"/>
    <property type="match status" value="1"/>
</dbReference>
<comment type="similarity">
    <text evidence="6">Belongs to the ThrE exporter (TC 2.A.79) family.</text>
</comment>